<protein>
    <submittedName>
        <fullName evidence="1">Uncharacterized protein</fullName>
    </submittedName>
</protein>
<evidence type="ECO:0000313" key="2">
    <source>
        <dbReference type="Proteomes" id="UP000050360"/>
    </source>
</evidence>
<accession>A0A0P8AE69</accession>
<proteinExistence type="predicted"/>
<organism evidence="1 2">
    <name type="scientific">Candidatus Methanoperedens nitratireducens</name>
    <dbReference type="NCBI Taxonomy" id="1392998"/>
    <lineage>
        <taxon>Archaea</taxon>
        <taxon>Methanobacteriati</taxon>
        <taxon>Methanobacteriota</taxon>
        <taxon>Stenosarchaea group</taxon>
        <taxon>Methanomicrobia</taxon>
        <taxon>Methanosarcinales</taxon>
        <taxon>ANME-2 cluster</taxon>
        <taxon>Candidatus Methanoperedentaceae</taxon>
        <taxon>Candidatus Methanoperedens</taxon>
    </lineage>
</organism>
<comment type="caution">
    <text evidence="1">The sequence shown here is derived from an EMBL/GenBank/DDBJ whole genome shotgun (WGS) entry which is preliminary data.</text>
</comment>
<name>A0A0P8AE69_9EURY</name>
<dbReference type="EMBL" id="LKCM01000230">
    <property type="protein sequence ID" value="KPQ42512.1"/>
    <property type="molecule type" value="Genomic_DNA"/>
</dbReference>
<evidence type="ECO:0000313" key="1">
    <source>
        <dbReference type="EMBL" id="KPQ42512.1"/>
    </source>
</evidence>
<dbReference type="AlphaFoldDB" id="A0A0P8AE69"/>
<sequence length="49" mass="5276">MNKLVVYVLLGIFAFGIFSNMAASALSEEKMLPVGSTWEKTAGISLLNL</sequence>
<reference evidence="1 2" key="1">
    <citation type="submission" date="2015-09" db="EMBL/GenBank/DDBJ databases">
        <title>A metagenomics-based metabolic model of nitrate-dependent anaerobic oxidation of methane by Methanoperedens-like archaea.</title>
        <authorList>
            <person name="Arshad A."/>
            <person name="Speth D.R."/>
            <person name="De Graaf R.M."/>
            <person name="Op Den Camp H.J."/>
            <person name="Jetten M.S."/>
            <person name="Welte C.U."/>
        </authorList>
    </citation>
    <scope>NUCLEOTIDE SEQUENCE [LARGE SCALE GENOMIC DNA]</scope>
</reference>
<gene>
    <name evidence="1" type="ORF">MPEBLZ_02970</name>
</gene>
<dbReference type="Proteomes" id="UP000050360">
    <property type="component" value="Unassembled WGS sequence"/>
</dbReference>